<evidence type="ECO:0000313" key="3">
    <source>
        <dbReference type="Proteomes" id="UP000184389"/>
    </source>
</evidence>
<dbReference type="InterPro" id="IPR036866">
    <property type="entry name" value="RibonucZ/Hydroxyglut_hydro"/>
</dbReference>
<proteinExistence type="predicted"/>
<dbReference type="InterPro" id="IPR001279">
    <property type="entry name" value="Metallo-B-lactamas"/>
</dbReference>
<feature type="domain" description="Metallo-beta-lactamase" evidence="1">
    <location>
        <begin position="13"/>
        <end position="193"/>
    </location>
</feature>
<dbReference type="PANTHER" id="PTHR47619">
    <property type="entry name" value="METALLO-HYDROLASE YYCJ-RELATED"/>
    <property type="match status" value="1"/>
</dbReference>
<accession>A0A1M5YWH8</accession>
<reference evidence="2 3" key="1">
    <citation type="submission" date="2016-11" db="EMBL/GenBank/DDBJ databases">
        <authorList>
            <person name="Jaros S."/>
            <person name="Januszkiewicz K."/>
            <person name="Wedrychowicz H."/>
        </authorList>
    </citation>
    <scope>NUCLEOTIDE SEQUENCE [LARGE SCALE GENOMIC DNA]</scope>
    <source>
        <strain evidence="2 3">DSM 13106</strain>
    </source>
</reference>
<dbReference type="SUPFAM" id="SSF56281">
    <property type="entry name" value="Metallo-hydrolase/oxidoreductase"/>
    <property type="match status" value="1"/>
</dbReference>
<dbReference type="InterPro" id="IPR052533">
    <property type="entry name" value="WalJ/YycJ-like"/>
</dbReference>
<dbReference type="Gene3D" id="3.60.15.10">
    <property type="entry name" value="Ribonuclease Z/Hydroxyacylglutathione hydrolase-like"/>
    <property type="match status" value="1"/>
</dbReference>
<dbReference type="RefSeq" id="WP_072745137.1">
    <property type="nucleotide sequence ID" value="NZ_FQXR01000016.1"/>
</dbReference>
<name>A0A1M5YWH8_9FIRM</name>
<dbReference type="EMBL" id="FQXR01000016">
    <property type="protein sequence ID" value="SHI16339.1"/>
    <property type="molecule type" value="Genomic_DNA"/>
</dbReference>
<protein>
    <submittedName>
        <fullName evidence="2">Phosphoribosyl 1,2-cyclic phosphodiesterase</fullName>
    </submittedName>
</protein>
<evidence type="ECO:0000259" key="1">
    <source>
        <dbReference type="SMART" id="SM00849"/>
    </source>
</evidence>
<dbReference type="OrthoDB" id="9781189at2"/>
<dbReference type="AlphaFoldDB" id="A0A1M5YWH8"/>
<dbReference type="Pfam" id="PF12706">
    <property type="entry name" value="Lactamase_B_2"/>
    <property type="match status" value="1"/>
</dbReference>
<keyword evidence="3" id="KW-1185">Reference proteome</keyword>
<dbReference type="PANTHER" id="PTHR47619:SF1">
    <property type="entry name" value="EXODEOXYRIBONUCLEASE WALJ"/>
    <property type="match status" value="1"/>
</dbReference>
<evidence type="ECO:0000313" key="2">
    <source>
        <dbReference type="EMBL" id="SHI16339.1"/>
    </source>
</evidence>
<dbReference type="STRING" id="1123281.SAMN02745180_02513"/>
<dbReference type="SMART" id="SM00849">
    <property type="entry name" value="Lactamase_B"/>
    <property type="match status" value="1"/>
</dbReference>
<dbReference type="Proteomes" id="UP000184389">
    <property type="component" value="Unassembled WGS sequence"/>
</dbReference>
<sequence>MGFKFCSLSSGSSGNCQYIETDNIRILIDAGMSGKKIEELLSDIDVLPNTIDAILVTHEHIDHTKGVGVLSRRYDIPILANEGTWSGMGKTIGNIKEYNIKTFNTGKEFELKDLGILPFNISHDAYEPVGYAIYYKNKKISIITDTGWVNEDMKEYIKGSSLYLIESNHDLEMLKVGKYPWPLKKRIMGEKGHLSNDDAGKIISEIVSGNGEIALLGHLSQENNFPLLAYKTVKNILEDSGIDVHTDITLDLTHRDKVSKVYNF</sequence>
<organism evidence="2 3">
    <name type="scientific">Sporanaerobacter acetigenes DSM 13106</name>
    <dbReference type="NCBI Taxonomy" id="1123281"/>
    <lineage>
        <taxon>Bacteria</taxon>
        <taxon>Bacillati</taxon>
        <taxon>Bacillota</taxon>
        <taxon>Tissierellia</taxon>
        <taxon>Tissierellales</taxon>
        <taxon>Sporanaerobacteraceae</taxon>
        <taxon>Sporanaerobacter</taxon>
    </lineage>
</organism>
<gene>
    <name evidence="2" type="ORF">SAMN02745180_02513</name>
</gene>